<proteinExistence type="predicted"/>
<evidence type="ECO:0000313" key="2">
    <source>
        <dbReference type="Proteomes" id="UP000663874"/>
    </source>
</evidence>
<accession>A0A820D3Y7</accession>
<dbReference type="EMBL" id="CAJOBE010018313">
    <property type="protein sequence ID" value="CAF4219154.1"/>
    <property type="molecule type" value="Genomic_DNA"/>
</dbReference>
<protein>
    <submittedName>
        <fullName evidence="1">Uncharacterized protein</fullName>
    </submittedName>
</protein>
<gene>
    <name evidence="1" type="ORF">FNK824_LOCUS37157</name>
</gene>
<organism evidence="1 2">
    <name type="scientific">Rotaria sordida</name>
    <dbReference type="NCBI Taxonomy" id="392033"/>
    <lineage>
        <taxon>Eukaryota</taxon>
        <taxon>Metazoa</taxon>
        <taxon>Spiralia</taxon>
        <taxon>Gnathifera</taxon>
        <taxon>Rotifera</taxon>
        <taxon>Eurotatoria</taxon>
        <taxon>Bdelloidea</taxon>
        <taxon>Philodinida</taxon>
        <taxon>Philodinidae</taxon>
        <taxon>Rotaria</taxon>
    </lineage>
</organism>
<sequence length="52" mass="6217">MKKEIIHRDIRNNDVNFVYDSKLIKKKQSLLLDMEVIANIRESIVFYAGLYM</sequence>
<name>A0A820D3Y7_9BILA</name>
<reference evidence="1" key="1">
    <citation type="submission" date="2021-02" db="EMBL/GenBank/DDBJ databases">
        <authorList>
            <person name="Nowell W R."/>
        </authorList>
    </citation>
    <scope>NUCLEOTIDE SEQUENCE</scope>
</reference>
<feature type="non-terminal residue" evidence="1">
    <location>
        <position position="1"/>
    </location>
</feature>
<dbReference type="AlphaFoldDB" id="A0A820D3Y7"/>
<dbReference type="Proteomes" id="UP000663874">
    <property type="component" value="Unassembled WGS sequence"/>
</dbReference>
<comment type="caution">
    <text evidence="1">The sequence shown here is derived from an EMBL/GenBank/DDBJ whole genome shotgun (WGS) entry which is preliminary data.</text>
</comment>
<evidence type="ECO:0000313" key="1">
    <source>
        <dbReference type="EMBL" id="CAF4219154.1"/>
    </source>
</evidence>